<keyword evidence="3" id="KW-1185">Reference proteome</keyword>
<feature type="signal peptide" evidence="1">
    <location>
        <begin position="1"/>
        <end position="29"/>
    </location>
</feature>
<evidence type="ECO:0000313" key="2">
    <source>
        <dbReference type="EMBL" id="MFD2692691.1"/>
    </source>
</evidence>
<accession>A0ABW5RYW8</accession>
<organism evidence="2 3">
    <name type="scientific">Sporolactobacillus shoreicorticis</name>
    <dbReference type="NCBI Taxonomy" id="1923877"/>
    <lineage>
        <taxon>Bacteria</taxon>
        <taxon>Bacillati</taxon>
        <taxon>Bacillota</taxon>
        <taxon>Bacilli</taxon>
        <taxon>Bacillales</taxon>
        <taxon>Sporolactobacillaceae</taxon>
        <taxon>Sporolactobacillus</taxon>
    </lineage>
</organism>
<dbReference type="Proteomes" id="UP001597399">
    <property type="component" value="Unassembled WGS sequence"/>
</dbReference>
<keyword evidence="1" id="KW-0732">Signal</keyword>
<proteinExistence type="predicted"/>
<dbReference type="Pfam" id="PF10916">
    <property type="entry name" value="DUF2712"/>
    <property type="match status" value="1"/>
</dbReference>
<dbReference type="EMBL" id="JBHUMQ010000006">
    <property type="protein sequence ID" value="MFD2692691.1"/>
    <property type="molecule type" value="Genomic_DNA"/>
</dbReference>
<evidence type="ECO:0000256" key="1">
    <source>
        <dbReference type="SAM" id="SignalP"/>
    </source>
</evidence>
<gene>
    <name evidence="2" type="ORF">ACFSUE_03465</name>
</gene>
<dbReference type="InterPro" id="IPR020208">
    <property type="entry name" value="DUF2712"/>
</dbReference>
<sequence length="142" mass="16066">MKKRHVIVKMVVALLATVVIGFGTQFASAKDNDIGYKFKVYGWMANGKETEGRYRQTDSIDNSWKVQLKTSGEGQGTITGFWLENSSAQNVSQTEYVKQGEGPHYQKPFASANKRDVWLTAQNNNFNGESYTVKGIWDEETW</sequence>
<feature type="chain" id="PRO_5046440953" evidence="1">
    <location>
        <begin position="30"/>
        <end position="142"/>
    </location>
</feature>
<name>A0ABW5RYW8_9BACL</name>
<protein>
    <submittedName>
        <fullName evidence="2">DUF2712 domain-containing protein</fullName>
    </submittedName>
</protein>
<reference evidence="3" key="1">
    <citation type="journal article" date="2019" name="Int. J. Syst. Evol. Microbiol.">
        <title>The Global Catalogue of Microorganisms (GCM) 10K type strain sequencing project: providing services to taxonomists for standard genome sequencing and annotation.</title>
        <authorList>
            <consortium name="The Broad Institute Genomics Platform"/>
            <consortium name="The Broad Institute Genome Sequencing Center for Infectious Disease"/>
            <person name="Wu L."/>
            <person name="Ma J."/>
        </authorList>
    </citation>
    <scope>NUCLEOTIDE SEQUENCE [LARGE SCALE GENOMIC DNA]</scope>
    <source>
        <strain evidence="3">TISTR 2466</strain>
    </source>
</reference>
<comment type="caution">
    <text evidence="2">The sequence shown here is derived from an EMBL/GenBank/DDBJ whole genome shotgun (WGS) entry which is preliminary data.</text>
</comment>
<evidence type="ECO:0000313" key="3">
    <source>
        <dbReference type="Proteomes" id="UP001597399"/>
    </source>
</evidence>
<dbReference type="RefSeq" id="WP_253065533.1">
    <property type="nucleotide sequence ID" value="NZ_JAMXWM010000048.1"/>
</dbReference>